<dbReference type="SUPFAM" id="SSF88723">
    <property type="entry name" value="PIN domain-like"/>
    <property type="match status" value="1"/>
</dbReference>
<keyword evidence="2" id="KW-0540">Nuclease</keyword>
<feature type="region of interest" description="Disordered" evidence="1">
    <location>
        <begin position="1"/>
        <end position="26"/>
    </location>
</feature>
<organism evidence="2 3">
    <name type="scientific">Xanthomonas phage Xaa_vB_phi31</name>
    <dbReference type="NCBI Taxonomy" id="2776752"/>
    <lineage>
        <taxon>Viruses</taxon>
        <taxon>Duplodnaviria</taxon>
        <taxon>Heunggongvirae</taxon>
        <taxon>Uroviricota</taxon>
        <taxon>Caudoviricetes</taxon>
        <taxon>Autographivirales</taxon>
        <taxon>Autonotataviridae</taxon>
        <taxon>Gujervirinae</taxon>
        <taxon>Pazvirus</taxon>
        <taxon>Pazvirus 31</taxon>
    </lineage>
</organism>
<accession>A0A868C0H9</accession>
<keyword evidence="2" id="KW-0269">Exonuclease</keyword>
<dbReference type="Proteomes" id="UP000671943">
    <property type="component" value="Segment"/>
</dbReference>
<reference evidence="2" key="1">
    <citation type="submission" date="2020-08" db="EMBL/GenBank/DDBJ databases">
        <authorList>
            <person name="Nguyen N.T.T."/>
            <person name="Holtappels D."/>
            <person name="Doan T.T.K."/>
            <person name="Pham H.K.N."/>
            <person name="Wagemans J."/>
        </authorList>
    </citation>
    <scope>NUCLEOTIDE SEQUENCE</scope>
</reference>
<feature type="compositionally biased region" description="Basic and acidic residues" evidence="1">
    <location>
        <begin position="1"/>
        <end position="13"/>
    </location>
</feature>
<protein>
    <submittedName>
        <fullName evidence="2">Exonuclease</fullName>
        <ecNumber evidence="2">3.1.11.3</ecNumber>
    </submittedName>
</protein>
<dbReference type="EC" id="3.1.11.3" evidence="2"/>
<dbReference type="Gene3D" id="1.10.150.20">
    <property type="entry name" value="5' to 3' exonuclease, C-terminal subdomain"/>
    <property type="match status" value="1"/>
</dbReference>
<keyword evidence="3" id="KW-1185">Reference proteome</keyword>
<name>A0A868C0H9_9CAUD</name>
<evidence type="ECO:0000313" key="2">
    <source>
        <dbReference type="EMBL" id="QOI69524.1"/>
    </source>
</evidence>
<gene>
    <name evidence="2" type="ORF">XaavBphi31_27</name>
</gene>
<dbReference type="EMBL" id="MT951568">
    <property type="protein sequence ID" value="QOI69524.1"/>
    <property type="molecule type" value="Genomic_DNA"/>
</dbReference>
<evidence type="ECO:0000313" key="3">
    <source>
        <dbReference type="Proteomes" id="UP000671943"/>
    </source>
</evidence>
<evidence type="ECO:0000256" key="1">
    <source>
        <dbReference type="SAM" id="MobiDB-lite"/>
    </source>
</evidence>
<dbReference type="SUPFAM" id="SSF47807">
    <property type="entry name" value="5' to 3' exonuclease, C-terminal subdomain"/>
    <property type="match status" value="1"/>
</dbReference>
<dbReference type="InterPro" id="IPR036279">
    <property type="entry name" value="5-3_exonuclease_C_sf"/>
</dbReference>
<dbReference type="GO" id="GO:0051908">
    <property type="term" value="F:double-stranded DNA 5'-3' DNA exonuclease activity"/>
    <property type="evidence" value="ECO:0007669"/>
    <property type="project" value="UniProtKB-EC"/>
</dbReference>
<dbReference type="Gene3D" id="3.40.50.1010">
    <property type="entry name" value="5'-nuclease"/>
    <property type="match status" value="1"/>
</dbReference>
<sequence length="310" mass="34922">MTTAAERLKEHARNAPMPGTTARPPVEGMPLHIDGDYAAYYCAGNDETSPGTARQNLLDRIERAKQVSGATRVIVHLSDRACDKGLRFFVAQSKPYQGQRNTGRKPQNWDYLREYMETYEGDAFEVKNWIDREADDGMAYVSEAAYKIGRPGAVLTADKDMRMFAGLHIVWKTFEMVEVTPGTYDLMHDGKQYGHKWFWMQMLMGDTADNIMGLPRVGEVAAVKALAGTTSNAEAYPIVLDMYRSKMGDAYADHFVEQAALLWMRTDKGAYLRNFAEALALDWGTDVARAAVRMERRVMEERDALYASKA</sequence>
<proteinExistence type="predicted"/>
<dbReference type="InterPro" id="IPR029060">
    <property type="entry name" value="PIN-like_dom_sf"/>
</dbReference>
<keyword evidence="2" id="KW-0378">Hydrolase</keyword>